<dbReference type="PANTHER" id="PTHR42759">
    <property type="entry name" value="MOXR FAMILY PROTEIN"/>
    <property type="match status" value="1"/>
</dbReference>
<accession>A0A1E7ZEH1</accession>
<dbReference type="CDD" id="cd00009">
    <property type="entry name" value="AAA"/>
    <property type="match status" value="1"/>
</dbReference>
<dbReference type="Gene3D" id="1.10.8.80">
    <property type="entry name" value="Magnesium chelatase subunit I, C-Terminal domain"/>
    <property type="match status" value="1"/>
</dbReference>
<organism evidence="6 7">
    <name type="scientific">Alteromonas confluentis</name>
    <dbReference type="NCBI Taxonomy" id="1656094"/>
    <lineage>
        <taxon>Bacteria</taxon>
        <taxon>Pseudomonadati</taxon>
        <taxon>Pseudomonadota</taxon>
        <taxon>Gammaproteobacteria</taxon>
        <taxon>Alteromonadales</taxon>
        <taxon>Alteromonadaceae</taxon>
        <taxon>Alteromonas/Salinimonas group</taxon>
        <taxon>Alteromonas</taxon>
    </lineage>
</organism>
<dbReference type="Pfam" id="PF17863">
    <property type="entry name" value="AAA_lid_2"/>
    <property type="match status" value="1"/>
</dbReference>
<dbReference type="InterPro" id="IPR027417">
    <property type="entry name" value="P-loop_NTPase"/>
</dbReference>
<name>A0A1E7ZEH1_9ALTE</name>
<sequence>MMTLHSIDAATQRVRQFSETFETIRNEINKMIVGQQDVVDGVLTALMVGGHVLIEGVPGLGKTMLVSTLSQVVNLQFNRIQFTPDMMPADIVGSSVLMDDGSGKHTLTFQEGPIVSNLVLADEINRATPKTQSALLEVMQEKQLTAGHRTIKMPDPFCVMATQNPVDQEGTYPLPEAQLDRFLFKLIVGYPSESDYHTIIDRTTSNAKIEIQPKTSAETLRDLRQTVRDIPVPSAAKTYAIRLVMASQPGSEYATDMVNEFVSLGASPRGIQSLMLAAKVKALLANRFAVSCDDVESVVLPVLRHRIACNFKAQASGISADAIIKDILVRLPRPDTRA</sequence>
<dbReference type="Pfam" id="PF07726">
    <property type="entry name" value="AAA_3"/>
    <property type="match status" value="1"/>
</dbReference>
<comment type="caution">
    <text evidence="6">The sequence shown here is derived from an EMBL/GenBank/DDBJ whole genome shotgun (WGS) entry which is preliminary data.</text>
</comment>
<dbReference type="InterPro" id="IPR041628">
    <property type="entry name" value="ChlI/MoxR_AAA_lid"/>
</dbReference>
<feature type="domain" description="ChlI/MoxR AAA lid" evidence="5">
    <location>
        <begin position="258"/>
        <end position="327"/>
    </location>
</feature>
<evidence type="ECO:0000259" key="4">
    <source>
        <dbReference type="Pfam" id="PF07726"/>
    </source>
</evidence>
<dbReference type="PANTHER" id="PTHR42759:SF1">
    <property type="entry name" value="MAGNESIUM-CHELATASE SUBUNIT CHLD"/>
    <property type="match status" value="1"/>
</dbReference>
<proteinExistence type="inferred from homology"/>
<evidence type="ECO:0000313" key="6">
    <source>
        <dbReference type="EMBL" id="OFC71915.1"/>
    </source>
</evidence>
<dbReference type="GO" id="GO:0005524">
    <property type="term" value="F:ATP binding"/>
    <property type="evidence" value="ECO:0007669"/>
    <property type="project" value="UniProtKB-KW"/>
</dbReference>
<dbReference type="InterPro" id="IPR050764">
    <property type="entry name" value="CbbQ/NirQ/NorQ/GpvN"/>
</dbReference>
<keyword evidence="2" id="KW-0067">ATP-binding</keyword>
<comment type="similarity">
    <text evidence="3">Belongs to the MoxR family.</text>
</comment>
<evidence type="ECO:0000256" key="3">
    <source>
        <dbReference type="ARBA" id="ARBA00061607"/>
    </source>
</evidence>
<dbReference type="AlphaFoldDB" id="A0A1E7ZEH1"/>
<dbReference type="STRING" id="1656094.BFC18_05575"/>
<dbReference type="EMBL" id="MDHN01000009">
    <property type="protein sequence ID" value="OFC71915.1"/>
    <property type="molecule type" value="Genomic_DNA"/>
</dbReference>
<reference evidence="6 7" key="1">
    <citation type="submission" date="2016-08" db="EMBL/GenBank/DDBJ databases">
        <authorList>
            <person name="Seilhamer J.J."/>
        </authorList>
    </citation>
    <scope>NUCLEOTIDE SEQUENCE [LARGE SCALE GENOMIC DNA]</scope>
    <source>
        <strain evidence="6 7">KCTC 42603</strain>
    </source>
</reference>
<protein>
    <submittedName>
        <fullName evidence="6">AAA family ATPase</fullName>
    </submittedName>
</protein>
<evidence type="ECO:0000313" key="7">
    <source>
        <dbReference type="Proteomes" id="UP000175691"/>
    </source>
</evidence>
<dbReference type="Proteomes" id="UP000175691">
    <property type="component" value="Unassembled WGS sequence"/>
</dbReference>
<feature type="domain" description="ATPase AAA-3" evidence="4">
    <location>
        <begin position="51"/>
        <end position="184"/>
    </location>
</feature>
<dbReference type="GO" id="GO:0016887">
    <property type="term" value="F:ATP hydrolysis activity"/>
    <property type="evidence" value="ECO:0007669"/>
    <property type="project" value="InterPro"/>
</dbReference>
<evidence type="ECO:0000256" key="2">
    <source>
        <dbReference type="ARBA" id="ARBA00022840"/>
    </source>
</evidence>
<evidence type="ECO:0000259" key="5">
    <source>
        <dbReference type="Pfam" id="PF17863"/>
    </source>
</evidence>
<dbReference type="PIRSF" id="PIRSF002849">
    <property type="entry name" value="AAA_ATPase_chaperone_MoxR_prd"/>
    <property type="match status" value="1"/>
</dbReference>
<keyword evidence="1" id="KW-0547">Nucleotide-binding</keyword>
<keyword evidence="7" id="KW-1185">Reference proteome</keyword>
<dbReference type="FunFam" id="3.40.50.300:FF:000640">
    <property type="entry name" value="MoxR family ATPase"/>
    <property type="match status" value="1"/>
</dbReference>
<dbReference type="Gene3D" id="3.40.50.300">
    <property type="entry name" value="P-loop containing nucleotide triphosphate hydrolases"/>
    <property type="match status" value="1"/>
</dbReference>
<gene>
    <name evidence="6" type="ORF">BFC18_05575</name>
</gene>
<dbReference type="InterPro" id="IPR011703">
    <property type="entry name" value="ATPase_AAA-3"/>
</dbReference>
<dbReference type="SUPFAM" id="SSF52540">
    <property type="entry name" value="P-loop containing nucleoside triphosphate hydrolases"/>
    <property type="match status" value="1"/>
</dbReference>
<evidence type="ECO:0000256" key="1">
    <source>
        <dbReference type="ARBA" id="ARBA00022741"/>
    </source>
</evidence>